<reference evidence="1 2" key="1">
    <citation type="submission" date="2010-03" db="EMBL/GenBank/DDBJ databases">
        <title>The genome sequence of Roseburia intestinalis XB6B4.</title>
        <authorList>
            <consortium name="metaHIT consortium -- http://www.metahit.eu/"/>
            <person name="Pajon A."/>
            <person name="Turner K."/>
            <person name="Parkhill J."/>
            <person name="Bernalier A."/>
        </authorList>
    </citation>
    <scope>NUCLEOTIDE SEQUENCE [LARGE SCALE GENOMIC DNA]</scope>
    <source>
        <strain evidence="1 2">XB6B4</strain>
    </source>
</reference>
<proteinExistence type="predicted"/>
<dbReference type="KEGG" id="rix:RO1_38950"/>
<sequence>MQHKTKKVAKKYCKEEIYVV</sequence>
<dbReference type="EMBL" id="FP929050">
    <property type="protein sequence ID" value="CBL14116.1"/>
    <property type="molecule type" value="Genomic_DNA"/>
</dbReference>
<evidence type="ECO:0000313" key="1">
    <source>
        <dbReference type="EMBL" id="CBL14116.1"/>
    </source>
</evidence>
<protein>
    <submittedName>
        <fullName evidence="1">Uncharacterized protein</fullName>
    </submittedName>
</protein>
<dbReference type="HOGENOM" id="CLU_3428340_0_0_9"/>
<evidence type="ECO:0000313" key="2">
    <source>
        <dbReference type="Proteomes" id="UP000008953"/>
    </source>
</evidence>
<accession>D4L3C6</accession>
<dbReference type="AlphaFoldDB" id="D4L3C6"/>
<organism evidence="1 2">
    <name type="scientific">Roseburia intestinalis XB6B4</name>
    <dbReference type="NCBI Taxonomy" id="718255"/>
    <lineage>
        <taxon>Bacteria</taxon>
        <taxon>Bacillati</taxon>
        <taxon>Bacillota</taxon>
        <taxon>Clostridia</taxon>
        <taxon>Lachnospirales</taxon>
        <taxon>Lachnospiraceae</taxon>
        <taxon>Roseburia</taxon>
    </lineage>
</organism>
<dbReference type="Proteomes" id="UP000008953">
    <property type="component" value="Chromosome"/>
</dbReference>
<name>D4L3C6_9FIRM</name>
<gene>
    <name evidence="1" type="ORF">RO1_38950</name>
</gene>
<reference evidence="1 2" key="2">
    <citation type="submission" date="2010-03" db="EMBL/GenBank/DDBJ databases">
        <authorList>
            <person name="Pajon A."/>
        </authorList>
    </citation>
    <scope>NUCLEOTIDE SEQUENCE [LARGE SCALE GENOMIC DNA]</scope>
    <source>
        <strain evidence="1 2">XB6B4</strain>
    </source>
</reference>